<evidence type="ECO:0000259" key="1">
    <source>
        <dbReference type="Pfam" id="PF12728"/>
    </source>
</evidence>
<organism evidence="2 3">
    <name type="scientific">Candidatus Brocadia sinica JPN1</name>
    <dbReference type="NCBI Taxonomy" id="1197129"/>
    <lineage>
        <taxon>Bacteria</taxon>
        <taxon>Pseudomonadati</taxon>
        <taxon>Planctomycetota</taxon>
        <taxon>Candidatus Brocadiia</taxon>
        <taxon>Candidatus Brocadiales</taxon>
        <taxon>Candidatus Brocadiaceae</taxon>
        <taxon>Candidatus Brocadia</taxon>
    </lineage>
</organism>
<dbReference type="Proteomes" id="UP000032309">
    <property type="component" value="Unassembled WGS sequence"/>
</dbReference>
<evidence type="ECO:0000313" key="3">
    <source>
        <dbReference type="Proteomes" id="UP000032309"/>
    </source>
</evidence>
<keyword evidence="3" id="KW-1185">Reference proteome</keyword>
<protein>
    <recommendedName>
        <fullName evidence="1">Helix-turn-helix domain-containing protein</fullName>
    </recommendedName>
</protein>
<comment type="caution">
    <text evidence="2">The sequence shown here is derived from an EMBL/GenBank/DDBJ whole genome shotgun (WGS) entry which is preliminary data.</text>
</comment>
<dbReference type="Pfam" id="PF12728">
    <property type="entry name" value="HTH_17"/>
    <property type="match status" value="1"/>
</dbReference>
<dbReference type="EMBL" id="BAFN01000001">
    <property type="protein sequence ID" value="GAN31561.1"/>
    <property type="molecule type" value="Genomic_DNA"/>
</dbReference>
<name>A0ABQ0JS57_9BACT</name>
<dbReference type="InterPro" id="IPR041657">
    <property type="entry name" value="HTH_17"/>
</dbReference>
<reference evidence="3" key="1">
    <citation type="journal article" date="2015" name="Genome Announc.">
        <title>Draft Genome Sequence of an Anaerobic Ammonium-Oxidizing Bacterium, "Candidatus Brocadia sinica".</title>
        <authorList>
            <person name="Oshiki M."/>
            <person name="Shinyako-Hata K."/>
            <person name="Satoh H."/>
            <person name="Okabe S."/>
        </authorList>
    </citation>
    <scope>NUCLEOTIDE SEQUENCE [LARGE SCALE GENOMIC DNA]</scope>
    <source>
        <strain evidence="3">JPN1</strain>
    </source>
</reference>
<gene>
    <name evidence="2" type="ORF">BROSI_A0062</name>
</gene>
<accession>A0ABQ0JS57</accession>
<dbReference type="RefSeq" id="WP_052561288.1">
    <property type="nucleotide sequence ID" value="NZ_BAFN01000001.1"/>
</dbReference>
<sequence>MIRNKASFFTLDDAARFFNMREDTLWNAIKEGRISCIGTGKRGVRFTVDNLLEFIDGRRVE</sequence>
<evidence type="ECO:0000313" key="2">
    <source>
        <dbReference type="EMBL" id="GAN31561.1"/>
    </source>
</evidence>
<proteinExistence type="predicted"/>
<feature type="domain" description="Helix-turn-helix" evidence="1">
    <location>
        <begin position="8"/>
        <end position="59"/>
    </location>
</feature>